<proteinExistence type="predicted"/>
<dbReference type="EMBL" id="BQXS01001342">
    <property type="protein sequence ID" value="GKT30513.1"/>
    <property type="molecule type" value="Genomic_DNA"/>
</dbReference>
<protein>
    <submittedName>
        <fullName evidence="1">Uncharacterized protein</fullName>
    </submittedName>
</protein>
<keyword evidence="2" id="KW-1185">Reference proteome</keyword>
<gene>
    <name evidence="1" type="ORF">ADUPG1_001539</name>
</gene>
<comment type="caution">
    <text evidence="1">The sequence shown here is derived from an EMBL/GenBank/DDBJ whole genome shotgun (WGS) entry which is preliminary data.</text>
</comment>
<dbReference type="Proteomes" id="UP001057375">
    <property type="component" value="Unassembled WGS sequence"/>
</dbReference>
<reference evidence="1" key="1">
    <citation type="submission" date="2022-03" db="EMBL/GenBank/DDBJ databases">
        <title>Draft genome sequence of Aduncisulcus paluster, a free-living microaerophilic Fornicata.</title>
        <authorList>
            <person name="Yuyama I."/>
            <person name="Kume K."/>
            <person name="Tamura T."/>
            <person name="Inagaki Y."/>
            <person name="Hashimoto T."/>
        </authorList>
    </citation>
    <scope>NUCLEOTIDE SEQUENCE</scope>
    <source>
        <strain evidence="1">NY0171</strain>
    </source>
</reference>
<evidence type="ECO:0000313" key="1">
    <source>
        <dbReference type="EMBL" id="GKT30513.1"/>
    </source>
</evidence>
<name>A0ABQ5KD83_9EUKA</name>
<accession>A0ABQ5KD83</accession>
<organism evidence="1 2">
    <name type="scientific">Aduncisulcus paluster</name>
    <dbReference type="NCBI Taxonomy" id="2918883"/>
    <lineage>
        <taxon>Eukaryota</taxon>
        <taxon>Metamonada</taxon>
        <taxon>Carpediemonas-like organisms</taxon>
        <taxon>Aduncisulcus</taxon>
    </lineage>
</organism>
<feature type="non-terminal residue" evidence="1">
    <location>
        <position position="95"/>
    </location>
</feature>
<sequence>MSDHFLICSLHDTIRLWMVRKYPVWFPRSDLITLGIPNLPNIADITASAASSAVARSVGTISVHLVKQSTITTKYLFPLMLGMIGPTVSTATVSN</sequence>
<evidence type="ECO:0000313" key="2">
    <source>
        <dbReference type="Proteomes" id="UP001057375"/>
    </source>
</evidence>